<dbReference type="EMBL" id="FXTN01000004">
    <property type="protein sequence ID" value="SMO64052.1"/>
    <property type="molecule type" value="Genomic_DNA"/>
</dbReference>
<name>A0A521CXB8_9SPHI</name>
<dbReference type="Proteomes" id="UP000320300">
    <property type="component" value="Unassembled WGS sequence"/>
</dbReference>
<feature type="domain" description="Glycosyltransferase 2-like" evidence="1">
    <location>
        <begin position="15"/>
        <end position="165"/>
    </location>
</feature>
<organism evidence="2 3">
    <name type="scientific">Pedobacter westerhofensis</name>
    <dbReference type="NCBI Taxonomy" id="425512"/>
    <lineage>
        <taxon>Bacteria</taxon>
        <taxon>Pseudomonadati</taxon>
        <taxon>Bacteroidota</taxon>
        <taxon>Sphingobacteriia</taxon>
        <taxon>Sphingobacteriales</taxon>
        <taxon>Sphingobacteriaceae</taxon>
        <taxon>Pedobacter</taxon>
    </lineage>
</organism>
<evidence type="ECO:0000313" key="3">
    <source>
        <dbReference type="Proteomes" id="UP000320300"/>
    </source>
</evidence>
<dbReference type="InterPro" id="IPR029044">
    <property type="entry name" value="Nucleotide-diphossugar_trans"/>
</dbReference>
<keyword evidence="3" id="KW-1185">Reference proteome</keyword>
<dbReference type="Pfam" id="PF00535">
    <property type="entry name" value="Glycos_transf_2"/>
    <property type="match status" value="1"/>
</dbReference>
<keyword evidence="2" id="KW-0808">Transferase</keyword>
<accession>A0A521CXB8</accession>
<dbReference type="SUPFAM" id="SSF53448">
    <property type="entry name" value="Nucleotide-diphospho-sugar transferases"/>
    <property type="match status" value="1"/>
</dbReference>
<dbReference type="RefSeq" id="WP_185960439.1">
    <property type="nucleotide sequence ID" value="NZ_CBCSJO010000001.1"/>
</dbReference>
<sequence length="375" mass="43153">MTLFKNPPVKALKATIIVPVKDEALNLTGMLDALRLQVDPFGNAIPHSLYEVLLLANNCTDQSFALAAEYQKKYPLFHLHTAEITLEKHEAHIGTVRRLLMDEAYQRFEVLNNPDGIIISTDGDSRVDSCWLHYIFAEFDSGCDVVGGRIISEYSDSPSRKFHLKDVGYRYLVSHLESYLDPCSFDPWPRHFQCFGPSTAVKCSIYDKAGRLPVLPFLEDENFRKALLRIDARIRRSPNVKVYTSSRESGKVDFGFSIQLNEWTKMNLEGKKMLVEPLGSLIVKFNAKKALRELFTDYRLGKTLNRSRLKILANSLFVEADWLRLRITEARYFGALWEETEMHLTLQKWEERHPVVHIDTAIGHLRDMLNTKQFA</sequence>
<dbReference type="AlphaFoldDB" id="A0A521CXB8"/>
<evidence type="ECO:0000259" key="1">
    <source>
        <dbReference type="Pfam" id="PF00535"/>
    </source>
</evidence>
<dbReference type="Gene3D" id="3.90.550.10">
    <property type="entry name" value="Spore Coat Polysaccharide Biosynthesis Protein SpsA, Chain A"/>
    <property type="match status" value="1"/>
</dbReference>
<dbReference type="GO" id="GO:0016740">
    <property type="term" value="F:transferase activity"/>
    <property type="evidence" value="ECO:0007669"/>
    <property type="project" value="UniProtKB-KW"/>
</dbReference>
<evidence type="ECO:0000313" key="2">
    <source>
        <dbReference type="EMBL" id="SMO64052.1"/>
    </source>
</evidence>
<protein>
    <submittedName>
        <fullName evidence="2">Glycosyl transferase family 2</fullName>
    </submittedName>
</protein>
<gene>
    <name evidence="2" type="ORF">SAMN06265348_104283</name>
</gene>
<proteinExistence type="predicted"/>
<dbReference type="InterPro" id="IPR001173">
    <property type="entry name" value="Glyco_trans_2-like"/>
</dbReference>
<reference evidence="2 3" key="1">
    <citation type="submission" date="2017-05" db="EMBL/GenBank/DDBJ databases">
        <authorList>
            <person name="Varghese N."/>
            <person name="Submissions S."/>
        </authorList>
    </citation>
    <scope>NUCLEOTIDE SEQUENCE [LARGE SCALE GENOMIC DNA]</scope>
    <source>
        <strain evidence="2 3">DSM 19036</strain>
    </source>
</reference>